<keyword evidence="3 5" id="KW-1133">Transmembrane helix</keyword>
<dbReference type="OMA" id="AEILMFV"/>
<evidence type="ECO:0000313" key="7">
    <source>
        <dbReference type="Proteomes" id="UP000887567"/>
    </source>
</evidence>
<protein>
    <recommendedName>
        <fullName evidence="8">Transmembrane protein</fullName>
    </recommendedName>
</protein>
<accession>A0A913XJD7</accession>
<evidence type="ECO:0000256" key="5">
    <source>
        <dbReference type="SAM" id="Phobius"/>
    </source>
</evidence>
<dbReference type="Pfam" id="PF09799">
    <property type="entry name" value="Transmemb_17"/>
    <property type="match status" value="1"/>
</dbReference>
<dbReference type="GO" id="GO:0035869">
    <property type="term" value="C:ciliary transition zone"/>
    <property type="evidence" value="ECO:0007669"/>
    <property type="project" value="TreeGrafter"/>
</dbReference>
<evidence type="ECO:0000256" key="1">
    <source>
        <dbReference type="ARBA" id="ARBA00004141"/>
    </source>
</evidence>
<dbReference type="RefSeq" id="XP_020905255.1">
    <property type="nucleotide sequence ID" value="XM_021049596.1"/>
</dbReference>
<dbReference type="GeneID" id="110243482"/>
<dbReference type="Proteomes" id="UP000887567">
    <property type="component" value="Unplaced"/>
</dbReference>
<comment type="subcellular location">
    <subcellularLocation>
        <location evidence="1">Membrane</location>
        <topology evidence="1">Multi-pass membrane protein</topology>
    </subcellularLocation>
</comment>
<dbReference type="PANTHER" id="PTHR13531:SF0">
    <property type="entry name" value="GEO07735P1-RELATED"/>
    <property type="match status" value="1"/>
</dbReference>
<name>A0A913XJD7_EXADI</name>
<feature type="transmembrane region" description="Helical" evidence="5">
    <location>
        <begin position="20"/>
        <end position="40"/>
    </location>
</feature>
<keyword evidence="7" id="KW-1185">Reference proteome</keyword>
<dbReference type="GO" id="GO:0016020">
    <property type="term" value="C:membrane"/>
    <property type="evidence" value="ECO:0007669"/>
    <property type="project" value="UniProtKB-SubCell"/>
</dbReference>
<feature type="transmembrane region" description="Helical" evidence="5">
    <location>
        <begin position="116"/>
        <end position="140"/>
    </location>
</feature>
<evidence type="ECO:0000256" key="4">
    <source>
        <dbReference type="ARBA" id="ARBA00023136"/>
    </source>
</evidence>
<reference evidence="6" key="1">
    <citation type="submission" date="2022-11" db="UniProtKB">
        <authorList>
            <consortium name="EnsemblMetazoa"/>
        </authorList>
    </citation>
    <scope>IDENTIFICATION</scope>
</reference>
<evidence type="ECO:0008006" key="8">
    <source>
        <dbReference type="Google" id="ProtNLM"/>
    </source>
</evidence>
<feature type="transmembrane region" description="Helical" evidence="5">
    <location>
        <begin position="86"/>
        <end position="110"/>
    </location>
</feature>
<evidence type="ECO:0000256" key="2">
    <source>
        <dbReference type="ARBA" id="ARBA00022692"/>
    </source>
</evidence>
<dbReference type="OrthoDB" id="262535at2759"/>
<dbReference type="PANTHER" id="PTHR13531">
    <property type="entry name" value="GEO07735P1-RELATED-RELATED"/>
    <property type="match status" value="1"/>
</dbReference>
<dbReference type="GO" id="GO:1905515">
    <property type="term" value="P:non-motile cilium assembly"/>
    <property type="evidence" value="ECO:0007669"/>
    <property type="project" value="TreeGrafter"/>
</dbReference>
<dbReference type="InterPro" id="IPR019184">
    <property type="entry name" value="Uncharacterised_TM-17"/>
</dbReference>
<feature type="transmembrane region" description="Helical" evidence="5">
    <location>
        <begin position="52"/>
        <end position="74"/>
    </location>
</feature>
<organism evidence="6 7">
    <name type="scientific">Exaiptasia diaphana</name>
    <name type="common">Tropical sea anemone</name>
    <name type="synonym">Aiptasia pulchella</name>
    <dbReference type="NCBI Taxonomy" id="2652724"/>
    <lineage>
        <taxon>Eukaryota</taxon>
        <taxon>Metazoa</taxon>
        <taxon>Cnidaria</taxon>
        <taxon>Anthozoa</taxon>
        <taxon>Hexacorallia</taxon>
        <taxon>Actiniaria</taxon>
        <taxon>Aiptasiidae</taxon>
        <taxon>Exaiptasia</taxon>
    </lineage>
</organism>
<proteinExistence type="predicted"/>
<evidence type="ECO:0000313" key="6">
    <source>
        <dbReference type="EnsemblMetazoa" id="XP_020905255.1"/>
    </source>
</evidence>
<keyword evidence="2 5" id="KW-0812">Transmembrane</keyword>
<dbReference type="AlphaFoldDB" id="A0A913XJD7"/>
<dbReference type="EnsemblMetazoa" id="XM_021049596.1">
    <property type="protein sequence ID" value="XP_020905255.1"/>
    <property type="gene ID" value="LOC110243482"/>
</dbReference>
<keyword evidence="4 5" id="KW-0472">Membrane</keyword>
<sequence>MAAQGRTVIELSSLPLQVFLYLNVWYSVIFCAAEILLFVYKGTVLPYPSMAGTLAIEILLVLLLAFVEGVRLFFGYKGNLAEQSMALIVSIILGIPTLFIELFILLWQTYVLRLEVILVAIQLCLLTLEIILSIATMLTFQKYRSMQR</sequence>
<dbReference type="KEGG" id="epa:110243482"/>
<evidence type="ECO:0000256" key="3">
    <source>
        <dbReference type="ARBA" id="ARBA00022989"/>
    </source>
</evidence>